<protein>
    <submittedName>
        <fullName evidence="2">Very long-chain specific acyl-CoA dehydrogenase, mitochondrial</fullName>
    </submittedName>
</protein>
<reference evidence="2" key="1">
    <citation type="submission" date="2016-11" db="UniProtKB">
        <authorList>
            <consortium name="WormBaseParasite"/>
        </authorList>
    </citation>
    <scope>IDENTIFICATION</scope>
    <source>
        <strain evidence="2">KR3021</strain>
    </source>
</reference>
<accession>A0AC35TGH4</accession>
<name>A0AC35TGH4_9BILA</name>
<evidence type="ECO:0000313" key="1">
    <source>
        <dbReference type="Proteomes" id="UP000095286"/>
    </source>
</evidence>
<organism evidence="1 2">
    <name type="scientific">Rhabditophanes sp. KR3021</name>
    <dbReference type="NCBI Taxonomy" id="114890"/>
    <lineage>
        <taxon>Eukaryota</taxon>
        <taxon>Metazoa</taxon>
        <taxon>Ecdysozoa</taxon>
        <taxon>Nematoda</taxon>
        <taxon>Chromadorea</taxon>
        <taxon>Rhabditida</taxon>
        <taxon>Tylenchina</taxon>
        <taxon>Panagrolaimomorpha</taxon>
        <taxon>Strongyloidoidea</taxon>
        <taxon>Alloionematidae</taxon>
        <taxon>Rhabditophanes</taxon>
    </lineage>
</organism>
<sequence length="618" mass="66847">MLANLKSVNKLSLGARYLSGTSKYSGAAVAEKKKPEPYNVESDSFVKNLFRGKLNLDTAFPYPLNLSEDRKEMLSMVYGPAKNFLENINNAAQNDVNGCIPEDVKKGFGELGALGILVPEEYEGAGMNNTQFAKLAELIGSNDLALGIFSGAHQSIGYKGILLYGSEAQKKHYLPDLATGRKIAAFALTEPSSGSDANSITTKAELSACGKFYIINGSKIYISNGPFAEIFTVFAKTPIKQEDGSIKHKVSAFIVEKDFGGVTSSPAGKKLGIKASATSEIYFENVKVPKENLIGGEGEGFKVAMNILNNGRFGIPAAMTGSMKYCIQKSIDQANNRVQFGRKLNEFVNVHEKISGMVMRHYVTESILYMLASNMDAGVKDYQLEAAIAKVAASDNAWWVCDEAIQLHGGMGYMSETGLERVLRDIRIFRIFEGANDILKIFVSLTGMNHAGKALQATAKEVKSGGIGTLFGEVMRRATGSTGGSFEGKVDPQLNDSAAKLNSCIAEFGKTVEGLILKHKKGVIERQYEQIRVADAAIDIYSMVCALSRCTYSLNKKAAGSENEVKIVKLFVDQATKRVFDNLKIAASPNGKEIDSITELAKDICANGGLIQQHPIDL</sequence>
<evidence type="ECO:0000313" key="2">
    <source>
        <dbReference type="WBParaSite" id="RSKR_0000036900.1"/>
    </source>
</evidence>
<proteinExistence type="predicted"/>
<dbReference type="WBParaSite" id="RSKR_0000036900.1">
    <property type="protein sequence ID" value="RSKR_0000036900.1"/>
    <property type="gene ID" value="RSKR_0000036900"/>
</dbReference>
<dbReference type="Proteomes" id="UP000095286">
    <property type="component" value="Unplaced"/>
</dbReference>